<reference evidence="2 3" key="1">
    <citation type="submission" date="2017-12" db="EMBL/GenBank/DDBJ databases">
        <title>Genome sequence of the mycotoxigenic crop pathogen Fusarium proliferatum, strain ITEM 2341 from Date Palm.</title>
        <authorList>
            <person name="Almiman B.F."/>
            <person name="Shittu T.A."/>
            <person name="Muthumeenakshi S."/>
            <person name="Baroncelli R."/>
            <person name="Sreenivasaprasada S."/>
        </authorList>
    </citation>
    <scope>NUCLEOTIDE SEQUENCE [LARGE SCALE GENOMIC DNA]</scope>
    <source>
        <strain evidence="2 3">ITEM 2341</strain>
    </source>
</reference>
<comment type="caution">
    <text evidence="2">The sequence shown here is derived from an EMBL/GenBank/DDBJ whole genome shotgun (WGS) entry which is preliminary data.</text>
</comment>
<feature type="region of interest" description="Disordered" evidence="1">
    <location>
        <begin position="1"/>
        <end position="28"/>
    </location>
</feature>
<proteinExistence type="predicted"/>
<dbReference type="EMBL" id="PKMI01000020">
    <property type="protein sequence ID" value="RBA15879.1"/>
    <property type="molecule type" value="Genomic_DNA"/>
</dbReference>
<organism evidence="2 3">
    <name type="scientific">Gibberella intermedia</name>
    <name type="common">Bulb rot disease fungus</name>
    <name type="synonym">Fusarium proliferatum</name>
    <dbReference type="NCBI Taxonomy" id="948311"/>
    <lineage>
        <taxon>Eukaryota</taxon>
        <taxon>Fungi</taxon>
        <taxon>Dikarya</taxon>
        <taxon>Ascomycota</taxon>
        <taxon>Pezizomycotina</taxon>
        <taxon>Sordariomycetes</taxon>
        <taxon>Hypocreomycetidae</taxon>
        <taxon>Hypocreales</taxon>
        <taxon>Nectriaceae</taxon>
        <taxon>Fusarium</taxon>
        <taxon>Fusarium fujikuroi species complex</taxon>
    </lineage>
</organism>
<sequence length="445" mass="50499">MQGSNASEIHPVGPSSLDHRAEGYGEQSPAELNGLDVQIQLSNLQHAYNLICLPQKPFVAIKAMLRSNEMDEDVAPPFSFQPQPQVLHAGYDLHRIGTPHNCLVAGCDHIFAIIICQPNDESPWNFFVTEFYRVQGPAKLPYQISPTFLQVDYRSEYLDLLRYDIRIAVENYNTVVLGWWARLAARMGGRVFELRHVDAAVAQLKEQLLDPEMVAGWMNERLSPLGRVSESAFFNVHNNHSEYQVAEEDGLSVWECIKNVETYYKEIEGEWRDICLRRRHRAAVMTEQLPPSLSTVPSESFDAFGLSFHWSTSEDIPDPFADEVYLESSTTHFTALTFPGREFAFQDILRPSRFQPPRQIKIAFYIPVDGFTSPNEFETQWNFISIHVAALAQQVASPWQNIAVIIEGPPRWIGVHPNISASAGEVAYEPKMDEEFNTSELSPIT</sequence>
<gene>
    <name evidence="2" type="ORF">FPRO05_12100</name>
</gene>
<name>A0A365N4Y6_GIBIN</name>
<protein>
    <submittedName>
        <fullName evidence="2">Uncharacterized protein</fullName>
    </submittedName>
</protein>
<evidence type="ECO:0000313" key="3">
    <source>
        <dbReference type="Proteomes" id="UP000251714"/>
    </source>
</evidence>
<accession>A0A365N4Y6</accession>
<evidence type="ECO:0000313" key="2">
    <source>
        <dbReference type="EMBL" id="RBA15879.1"/>
    </source>
</evidence>
<evidence type="ECO:0000256" key="1">
    <source>
        <dbReference type="SAM" id="MobiDB-lite"/>
    </source>
</evidence>
<dbReference type="Proteomes" id="UP000251714">
    <property type="component" value="Unassembled WGS sequence"/>
</dbReference>
<dbReference type="AlphaFoldDB" id="A0A365N4Y6"/>